<dbReference type="Gene3D" id="1.10.150.690">
    <property type="entry name" value="DUF2063"/>
    <property type="match status" value="1"/>
</dbReference>
<feature type="domain" description="Putative DNA-binding" evidence="1">
    <location>
        <begin position="3"/>
        <end position="92"/>
    </location>
</feature>
<keyword evidence="3" id="KW-1185">Reference proteome</keyword>
<evidence type="ECO:0000313" key="2">
    <source>
        <dbReference type="EMBL" id="RNF51531.1"/>
    </source>
</evidence>
<dbReference type="Pfam" id="PF09836">
    <property type="entry name" value="DUF2063"/>
    <property type="match status" value="1"/>
</dbReference>
<accession>A0A3M8Q777</accession>
<dbReference type="InterPro" id="IPR044922">
    <property type="entry name" value="DUF2063_N_sf"/>
</dbReference>
<proteinExistence type="predicted"/>
<evidence type="ECO:0000313" key="3">
    <source>
        <dbReference type="Proteomes" id="UP000280507"/>
    </source>
</evidence>
<reference evidence="2 3" key="1">
    <citation type="journal article" date="2012" name="Int. J. Syst. Evol. Microbiol.">
        <title>Marinomonas hwangdonensis sp. nov., isolated from seawater.</title>
        <authorList>
            <person name="Jung Y.T."/>
            <person name="Oh T.K."/>
            <person name="Yoon J.H."/>
        </authorList>
    </citation>
    <scope>NUCLEOTIDE SEQUENCE [LARGE SCALE GENOMIC DNA]</scope>
    <source>
        <strain evidence="2 3">HDW-15</strain>
    </source>
</reference>
<protein>
    <submittedName>
        <fullName evidence="2">DUF2063 domain-containing protein</fullName>
    </submittedName>
</protein>
<sequence length="249" mass="27541">MNTSFKAALFHQSNAFYENIKGHSEDEKAARFNVYRNNIFVSLIDTLADIFPVTQTIVGEDFFRAMARVYVQKHPPKSAIISDYGDDFAAFIRDFEPAQGLAFLSDLAALEFTLLALTNTQEHTSLKGEQISAAFHNADDPARLRLSLASSTHIVAAPYAIGSIYLAHKNPDSISLANIQVEKSEYLLISKSNLYGDCHIVSQPEAIFIRHLLQGKILGEAIPDDDHFGLGVSLAKLIDWQLLTNISNA</sequence>
<comment type="caution">
    <text evidence="2">The sequence shown here is derived from an EMBL/GenBank/DDBJ whole genome shotgun (WGS) entry which is preliminary data.</text>
</comment>
<dbReference type="Proteomes" id="UP000280507">
    <property type="component" value="Unassembled WGS sequence"/>
</dbReference>
<evidence type="ECO:0000259" key="1">
    <source>
        <dbReference type="Pfam" id="PF09836"/>
    </source>
</evidence>
<dbReference type="OrthoDB" id="4146344at2"/>
<dbReference type="InterPro" id="IPR018640">
    <property type="entry name" value="DUF2063"/>
</dbReference>
<dbReference type="EMBL" id="RIZG01000003">
    <property type="protein sequence ID" value="RNF51531.1"/>
    <property type="molecule type" value="Genomic_DNA"/>
</dbReference>
<dbReference type="AlphaFoldDB" id="A0A3M8Q777"/>
<organism evidence="2 3">
    <name type="scientific">Marinomonas hwangdonensis</name>
    <dbReference type="NCBI Taxonomy" id="1053647"/>
    <lineage>
        <taxon>Bacteria</taxon>
        <taxon>Pseudomonadati</taxon>
        <taxon>Pseudomonadota</taxon>
        <taxon>Gammaproteobacteria</taxon>
        <taxon>Oceanospirillales</taxon>
        <taxon>Oceanospirillaceae</taxon>
        <taxon>Marinomonas</taxon>
    </lineage>
</organism>
<dbReference type="RefSeq" id="WP_123095103.1">
    <property type="nucleotide sequence ID" value="NZ_RIZG01000003.1"/>
</dbReference>
<name>A0A3M8Q777_9GAMM</name>
<gene>
    <name evidence="2" type="ORF">EBI00_06425</name>
</gene>